<evidence type="ECO:0000313" key="1">
    <source>
        <dbReference type="EMBL" id="OME23583.1"/>
    </source>
</evidence>
<dbReference type="AlphaFoldDB" id="A0AB36JL27"/>
<dbReference type="Proteomes" id="UP000187323">
    <property type="component" value="Unassembled WGS sequence"/>
</dbReference>
<protein>
    <recommendedName>
        <fullName evidence="3">TnsA endonuclease N-terminal domain-containing protein</fullName>
    </recommendedName>
</protein>
<accession>A0AB36JL27</accession>
<evidence type="ECO:0008006" key="3">
    <source>
        <dbReference type="Google" id="ProtNLM"/>
    </source>
</evidence>
<gene>
    <name evidence="1" type="ORF">BSK47_03780</name>
</gene>
<reference evidence="1 2" key="1">
    <citation type="submission" date="2016-10" db="EMBL/GenBank/DDBJ databases">
        <title>Paenibacillus species isolates.</title>
        <authorList>
            <person name="Beno S.M."/>
        </authorList>
    </citation>
    <scope>NUCLEOTIDE SEQUENCE [LARGE SCALE GENOMIC DNA]</scope>
    <source>
        <strain evidence="1 2">FSL H7-0918</strain>
    </source>
</reference>
<comment type="caution">
    <text evidence="1">The sequence shown here is derived from an EMBL/GenBank/DDBJ whole genome shotgun (WGS) entry which is preliminary data.</text>
</comment>
<organism evidence="1 2">
    <name type="scientific">Paenibacillus odorifer</name>
    <dbReference type="NCBI Taxonomy" id="189426"/>
    <lineage>
        <taxon>Bacteria</taxon>
        <taxon>Bacillati</taxon>
        <taxon>Bacillota</taxon>
        <taxon>Bacilli</taxon>
        <taxon>Bacillales</taxon>
        <taxon>Paenibacillaceae</taxon>
        <taxon>Paenibacillus</taxon>
    </lineage>
</organism>
<sequence>MDWLSKKTWRKEDELYSPKRKVNNKGSRNFPHIIGSIPSRKMERHIPYESLWGECLFYYLLELDPLTVRYYPQPVWVPYQVMNSRFELEKKGHVLDTLVFRQGNPPHLYQIKGGDIFVEQQPHLYSACMNYCIKEGWGYSVVRPKLLPETVKRNIQLIMHYKQQREYYNIYIHEIMKKVAYFKDPTIEYLAKSFIAKVNVRDIIPLIYHLIFLGELKVDLLQPLDLFSKVSNGNLSQYLLPYFNMEGDIL</sequence>
<dbReference type="RefSeq" id="WP_076133569.1">
    <property type="nucleotide sequence ID" value="NZ_MPTO01000003.1"/>
</dbReference>
<name>A0AB36JL27_9BACL</name>
<proteinExistence type="predicted"/>
<evidence type="ECO:0000313" key="2">
    <source>
        <dbReference type="Proteomes" id="UP000187323"/>
    </source>
</evidence>
<dbReference type="EMBL" id="MPTO01000003">
    <property type="protein sequence ID" value="OME23583.1"/>
    <property type="molecule type" value="Genomic_DNA"/>
</dbReference>